<dbReference type="eggNOG" id="COG0515">
    <property type="taxonomic scope" value="Bacteria"/>
</dbReference>
<dbReference type="Pfam" id="PF00069">
    <property type="entry name" value="Pkinase"/>
    <property type="match status" value="1"/>
</dbReference>
<gene>
    <name evidence="10" type="ORF">J421_1230</name>
</gene>
<name>W0REB1_9BACT</name>
<dbReference type="CDD" id="cd14014">
    <property type="entry name" value="STKc_PknB_like"/>
    <property type="match status" value="1"/>
</dbReference>
<proteinExistence type="predicted"/>
<evidence type="ECO:0000313" key="10">
    <source>
        <dbReference type="EMBL" id="AHG88767.1"/>
    </source>
</evidence>
<dbReference type="InterPro" id="IPR017441">
    <property type="entry name" value="Protein_kinase_ATP_BS"/>
</dbReference>
<dbReference type="SUPFAM" id="SSF56112">
    <property type="entry name" value="Protein kinase-like (PK-like)"/>
    <property type="match status" value="1"/>
</dbReference>
<dbReference type="GO" id="GO:0004674">
    <property type="term" value="F:protein serine/threonine kinase activity"/>
    <property type="evidence" value="ECO:0007669"/>
    <property type="project" value="UniProtKB-KW"/>
</dbReference>
<keyword evidence="5 10" id="KW-0418">Kinase</keyword>
<dbReference type="FunFam" id="1.10.510.10:FF:000021">
    <property type="entry name" value="Serine/threonine protein kinase"/>
    <property type="match status" value="1"/>
</dbReference>
<dbReference type="InterPro" id="IPR000719">
    <property type="entry name" value="Prot_kinase_dom"/>
</dbReference>
<keyword evidence="6 7" id="KW-0067">ATP-binding</keyword>
<evidence type="ECO:0000256" key="5">
    <source>
        <dbReference type="ARBA" id="ARBA00022777"/>
    </source>
</evidence>
<dbReference type="Gene3D" id="3.30.200.20">
    <property type="entry name" value="Phosphorylase Kinase, domain 1"/>
    <property type="match status" value="1"/>
</dbReference>
<evidence type="ECO:0000256" key="3">
    <source>
        <dbReference type="ARBA" id="ARBA00022679"/>
    </source>
</evidence>
<dbReference type="InParanoid" id="W0REB1"/>
<dbReference type="GO" id="GO:0005524">
    <property type="term" value="F:ATP binding"/>
    <property type="evidence" value="ECO:0007669"/>
    <property type="project" value="UniProtKB-UniRule"/>
</dbReference>
<dbReference type="PROSITE" id="PS00107">
    <property type="entry name" value="PROTEIN_KINASE_ATP"/>
    <property type="match status" value="1"/>
</dbReference>
<feature type="transmembrane region" description="Helical" evidence="8">
    <location>
        <begin position="361"/>
        <end position="384"/>
    </location>
</feature>
<evidence type="ECO:0000256" key="1">
    <source>
        <dbReference type="ARBA" id="ARBA00012513"/>
    </source>
</evidence>
<dbReference type="PROSITE" id="PS50011">
    <property type="entry name" value="PROTEIN_KINASE_DOM"/>
    <property type="match status" value="1"/>
</dbReference>
<dbReference type="PROSITE" id="PS00108">
    <property type="entry name" value="PROTEIN_KINASE_ST"/>
    <property type="match status" value="1"/>
</dbReference>
<keyword evidence="11" id="KW-1185">Reference proteome</keyword>
<dbReference type="EC" id="2.7.11.1" evidence="1"/>
<dbReference type="InterPro" id="IPR008271">
    <property type="entry name" value="Ser/Thr_kinase_AS"/>
</dbReference>
<feature type="binding site" evidence="7">
    <location>
        <position position="112"/>
    </location>
    <ligand>
        <name>ATP</name>
        <dbReference type="ChEBI" id="CHEBI:30616"/>
    </ligand>
</feature>
<sequence length="1051" mass="112606">MARTIPPERWRALEPLLDGALTLAPEQRAAYLDRACGADAALRAELEGLVRDCEAGESLLTRPAAAYTPLPEPSVPPLLADRYRVRRELGRGGMAAVYLADDEKHGRPVAVKVLSADISHAIGAERFRREIDVAARLSHPHILPLHDSGEDAGSLYYVMPFVAGESLRDRLRRDERLPVVDAVRIAREVALALDYAHREGVVHRDVKPENVLLQDGHAVVADFGIAHAVARGVGDRVTATGLVLGTPAYMSPEQATAAHDLDGRSDVYSLGCVLYELLTGRAPFVGATAQTVIARRLTAPPPDPRALRADVPAALASVVTRAMATDPGDRFATAAEMAAALDGASRGISAARARPRVNGRLTTLGVGVVAVAAVAAGVAALAALGRRASSPALDANVLAVAPFDVLDPSLALWKEGMVDVLSRTLDGAGPLRAVAPSTVVRRWHGRADAASARALGASTGAALVVYGGIERAGDSARATITVYDAAAGRSLGEAERVDVASRMDRLADSIAVAVLRELGRSRPVGATRLEAMRARSLPALRAFLVAEQFYRRALWDSARVHYEQAIELDSSLGIAYTRLAESVFREQGPDVHEKVAALTRLALAHRRGLPPRDSLFLTLDSQYLSAVHPATPSALVDAARPLVATAAELVRRYPSDPEAWRYDGDVWRDVAGAVELKADRSILALYDQAIAADSSFEPAYESAIDLSGVVDGAPSTRRYLRALTARGATGDLAQFTRLVTALLDRPLSTAEARRLVDSLPPAVVLRAMLVFHTTPDQTETAVQLGRALLERHATTLDAEDLFGARIFLLRALLFRGHLRESAKLLHDLPFLDRPDYAELATYGVVNADSADGRFRTWVRRGEVLSGLSMLAFWTQRRDAAALGAYAAAADSVGRADRSPVLRRLATYTGAAARAYASLARGDSADALRRFRALADSTCPTCDWAGMQRARLLLAAGRDREAADLMATAYGHARLPVTTNTRDVLWVLLRARAAERLGRAREATDDYAFVATAWRTADPELAPYAAESRAALARLTPERPAGSVVPARPPGR</sequence>
<dbReference type="RefSeq" id="WP_025410292.1">
    <property type="nucleotide sequence ID" value="NZ_CP007128.1"/>
</dbReference>
<feature type="domain" description="Protein kinase" evidence="9">
    <location>
        <begin position="83"/>
        <end position="357"/>
    </location>
</feature>
<evidence type="ECO:0000313" key="11">
    <source>
        <dbReference type="Proteomes" id="UP000019151"/>
    </source>
</evidence>
<evidence type="ECO:0000259" key="9">
    <source>
        <dbReference type="PROSITE" id="PS50011"/>
    </source>
</evidence>
<protein>
    <recommendedName>
        <fullName evidence="1">non-specific serine/threonine protein kinase</fullName>
        <ecNumber evidence="1">2.7.11.1</ecNumber>
    </recommendedName>
</protein>
<dbReference type="STRING" id="861299.J421_1230"/>
<dbReference type="PATRIC" id="fig|861299.3.peg.1246"/>
<dbReference type="Gene3D" id="1.10.510.10">
    <property type="entry name" value="Transferase(Phosphotransferase) domain 1"/>
    <property type="match status" value="1"/>
</dbReference>
<keyword evidence="3" id="KW-0808">Transferase</keyword>
<dbReference type="EMBL" id="CP007128">
    <property type="protein sequence ID" value="AHG88767.1"/>
    <property type="molecule type" value="Genomic_DNA"/>
</dbReference>
<dbReference type="Proteomes" id="UP000019151">
    <property type="component" value="Chromosome"/>
</dbReference>
<dbReference type="HOGENOM" id="CLU_304170_0_0_0"/>
<dbReference type="AlphaFoldDB" id="W0REB1"/>
<evidence type="ECO:0000256" key="2">
    <source>
        <dbReference type="ARBA" id="ARBA00022527"/>
    </source>
</evidence>
<keyword evidence="8" id="KW-1133">Transmembrane helix</keyword>
<evidence type="ECO:0000256" key="7">
    <source>
        <dbReference type="PROSITE-ProRule" id="PRU10141"/>
    </source>
</evidence>
<keyword evidence="2" id="KW-0723">Serine/threonine-protein kinase</keyword>
<keyword evidence="4 7" id="KW-0547">Nucleotide-binding</keyword>
<accession>W0REB1</accession>
<dbReference type="KEGG" id="gba:J421_1230"/>
<dbReference type="SMART" id="SM00220">
    <property type="entry name" value="S_TKc"/>
    <property type="match status" value="1"/>
</dbReference>
<evidence type="ECO:0000256" key="6">
    <source>
        <dbReference type="ARBA" id="ARBA00022840"/>
    </source>
</evidence>
<reference evidence="10 11" key="1">
    <citation type="journal article" date="2014" name="Genome Announc.">
        <title>Genome Sequence and Methylome of Soil Bacterium Gemmatirosa kalamazoonensis KBS708T, a Member of the Rarely Cultivated Gemmatimonadetes Phylum.</title>
        <authorList>
            <person name="Debruyn J.M."/>
            <person name="Radosevich M."/>
            <person name="Wommack K.E."/>
            <person name="Polson S.W."/>
            <person name="Hauser L.J."/>
            <person name="Fawaz M.N."/>
            <person name="Korlach J."/>
            <person name="Tsai Y.C."/>
        </authorList>
    </citation>
    <scope>NUCLEOTIDE SEQUENCE [LARGE SCALE GENOMIC DNA]</scope>
    <source>
        <strain evidence="10 11">KBS708</strain>
    </source>
</reference>
<keyword evidence="8" id="KW-0472">Membrane</keyword>
<keyword evidence="8" id="KW-0812">Transmembrane</keyword>
<evidence type="ECO:0000256" key="4">
    <source>
        <dbReference type="ARBA" id="ARBA00022741"/>
    </source>
</evidence>
<organism evidence="10 11">
    <name type="scientific">Gemmatirosa kalamazoonensis</name>
    <dbReference type="NCBI Taxonomy" id="861299"/>
    <lineage>
        <taxon>Bacteria</taxon>
        <taxon>Pseudomonadati</taxon>
        <taxon>Gemmatimonadota</taxon>
        <taxon>Gemmatimonadia</taxon>
        <taxon>Gemmatimonadales</taxon>
        <taxon>Gemmatimonadaceae</taxon>
        <taxon>Gemmatirosa</taxon>
    </lineage>
</organism>
<evidence type="ECO:0000256" key="8">
    <source>
        <dbReference type="SAM" id="Phobius"/>
    </source>
</evidence>
<dbReference type="InterPro" id="IPR011009">
    <property type="entry name" value="Kinase-like_dom_sf"/>
</dbReference>
<dbReference type="PANTHER" id="PTHR43289:SF6">
    <property type="entry name" value="SERINE_THREONINE-PROTEIN KINASE NEKL-3"/>
    <property type="match status" value="1"/>
</dbReference>
<dbReference type="OrthoDB" id="9788659at2"/>
<dbReference type="PANTHER" id="PTHR43289">
    <property type="entry name" value="MITOGEN-ACTIVATED PROTEIN KINASE KINASE KINASE 20-RELATED"/>
    <property type="match status" value="1"/>
</dbReference>